<organism evidence="1 2">
    <name type="scientific">Linnemannia gamsii</name>
    <dbReference type="NCBI Taxonomy" id="64522"/>
    <lineage>
        <taxon>Eukaryota</taxon>
        <taxon>Fungi</taxon>
        <taxon>Fungi incertae sedis</taxon>
        <taxon>Mucoromycota</taxon>
        <taxon>Mortierellomycotina</taxon>
        <taxon>Mortierellomycetes</taxon>
        <taxon>Mortierellales</taxon>
        <taxon>Mortierellaceae</taxon>
        <taxon>Linnemannia</taxon>
    </lineage>
</organism>
<name>A0ABQ7JQ59_9FUNG</name>
<dbReference type="EMBL" id="JAAAIM010000986">
    <property type="protein sequence ID" value="KAG0282886.1"/>
    <property type="molecule type" value="Genomic_DNA"/>
</dbReference>
<evidence type="ECO:0000313" key="2">
    <source>
        <dbReference type="Proteomes" id="UP001194696"/>
    </source>
</evidence>
<accession>A0ABQ7JQ59</accession>
<proteinExistence type="predicted"/>
<sequence length="228" mass="26011">MAAIAVTTSTTTNDARLLPEVVLYSWPTILNQKHYDTDHSVSSSNESWLRKVYIKHGHLVRHLTIQWIPTLDAAGISNTCNRLESLIAHNVHVTLSPADETHQKQALGWRRIDQVQVRVERTEPLPDEFLLAPNLKEALRPNKVWWTTDKKHGQDWMTGQRFWMLVLQNPGICTLSLGSCLDNLCGIRTTEFLNSTLAELHSLTSLENNIHSEHLEHILDRNPTLTSF</sequence>
<evidence type="ECO:0000313" key="1">
    <source>
        <dbReference type="EMBL" id="KAG0282886.1"/>
    </source>
</evidence>
<gene>
    <name evidence="1" type="ORF">BGZ96_012738</name>
</gene>
<dbReference type="Proteomes" id="UP001194696">
    <property type="component" value="Unassembled WGS sequence"/>
</dbReference>
<protein>
    <submittedName>
        <fullName evidence="1">Uncharacterized protein</fullName>
    </submittedName>
</protein>
<keyword evidence="2" id="KW-1185">Reference proteome</keyword>
<comment type="caution">
    <text evidence="1">The sequence shown here is derived from an EMBL/GenBank/DDBJ whole genome shotgun (WGS) entry which is preliminary data.</text>
</comment>
<reference evidence="1 2" key="1">
    <citation type="journal article" date="2020" name="Fungal Divers.">
        <title>Resolving the Mortierellaceae phylogeny through synthesis of multi-gene phylogenetics and phylogenomics.</title>
        <authorList>
            <person name="Vandepol N."/>
            <person name="Liber J."/>
            <person name="Desiro A."/>
            <person name="Na H."/>
            <person name="Kennedy M."/>
            <person name="Barry K."/>
            <person name="Grigoriev I.V."/>
            <person name="Miller A.N."/>
            <person name="O'Donnell K."/>
            <person name="Stajich J.E."/>
            <person name="Bonito G."/>
        </authorList>
    </citation>
    <scope>NUCLEOTIDE SEQUENCE [LARGE SCALE GENOMIC DNA]</scope>
    <source>
        <strain evidence="1 2">AD045</strain>
    </source>
</reference>